<sequence>MPHQKPEDEIYRLSTLRGVTDLDEWQRQLENSEERIRVQLHSSVDDAWRACLPTWIEVGRVKDLSRSVRVPKYWPSYANQLGRAFAEIYCDDYQFVIDMVGTLPPDSYEYLCAYDLLELIVSEFYGCELPVPKQLFAIDLPAPSVVRVETEDDHRYSELVSIGEFLHLSCLIEYGDDDA</sequence>
<dbReference type="EMBL" id="CP001848">
    <property type="protein sequence ID" value="ADB15841.1"/>
    <property type="molecule type" value="Genomic_DNA"/>
</dbReference>
<dbReference type="AlphaFoldDB" id="D2R914"/>
<keyword evidence="2" id="KW-1185">Reference proteome</keyword>
<reference evidence="1 2" key="1">
    <citation type="journal article" date="2009" name="Stand. Genomic Sci.">
        <title>Complete genome sequence of Pirellula staleyi type strain (ATCC 27377).</title>
        <authorList>
            <person name="Clum A."/>
            <person name="Tindall B.J."/>
            <person name="Sikorski J."/>
            <person name="Ivanova N."/>
            <person name="Mavrommatis K."/>
            <person name="Lucas S."/>
            <person name="Glavina del Rio T."/>
            <person name="Nolan M."/>
            <person name="Chen F."/>
            <person name="Tice H."/>
            <person name="Pitluck S."/>
            <person name="Cheng J.F."/>
            <person name="Chertkov O."/>
            <person name="Brettin T."/>
            <person name="Han C."/>
            <person name="Detter J.C."/>
            <person name="Kuske C."/>
            <person name="Bruce D."/>
            <person name="Goodwin L."/>
            <person name="Ovchinikova G."/>
            <person name="Pati A."/>
            <person name="Mikhailova N."/>
            <person name="Chen A."/>
            <person name="Palaniappan K."/>
            <person name="Land M."/>
            <person name="Hauser L."/>
            <person name="Chang Y.J."/>
            <person name="Jeffries C.D."/>
            <person name="Chain P."/>
            <person name="Rohde M."/>
            <person name="Goker M."/>
            <person name="Bristow J."/>
            <person name="Eisen J.A."/>
            <person name="Markowitz V."/>
            <person name="Hugenholtz P."/>
            <person name="Kyrpides N.C."/>
            <person name="Klenk H.P."/>
            <person name="Lapidus A."/>
        </authorList>
    </citation>
    <scope>NUCLEOTIDE SEQUENCE [LARGE SCALE GENOMIC DNA]</scope>
    <source>
        <strain evidence="2">ATCC 27377 / DSM 6068 / ICPB 4128</strain>
    </source>
</reference>
<name>D2R914_PIRSD</name>
<dbReference type="HOGENOM" id="CLU_1502141_0_0_0"/>
<gene>
    <name evidence="1" type="ordered locus">Psta_1159</name>
</gene>
<protein>
    <submittedName>
        <fullName evidence="1">Uncharacterized protein</fullName>
    </submittedName>
</protein>
<dbReference type="Proteomes" id="UP000001887">
    <property type="component" value="Chromosome"/>
</dbReference>
<dbReference type="STRING" id="530564.Psta_1159"/>
<evidence type="ECO:0000313" key="2">
    <source>
        <dbReference type="Proteomes" id="UP000001887"/>
    </source>
</evidence>
<proteinExistence type="predicted"/>
<accession>D2R914</accession>
<dbReference type="OrthoDB" id="51846at2"/>
<dbReference type="eggNOG" id="ENOG502ZN70">
    <property type="taxonomic scope" value="Bacteria"/>
</dbReference>
<dbReference type="KEGG" id="psl:Psta_1159"/>
<organism evidence="1 2">
    <name type="scientific">Pirellula staleyi (strain ATCC 27377 / DSM 6068 / ICPB 4128)</name>
    <name type="common">Pirella staleyi</name>
    <dbReference type="NCBI Taxonomy" id="530564"/>
    <lineage>
        <taxon>Bacteria</taxon>
        <taxon>Pseudomonadati</taxon>
        <taxon>Planctomycetota</taxon>
        <taxon>Planctomycetia</taxon>
        <taxon>Pirellulales</taxon>
        <taxon>Pirellulaceae</taxon>
        <taxon>Pirellula</taxon>
    </lineage>
</organism>
<evidence type="ECO:0000313" key="1">
    <source>
        <dbReference type="EMBL" id="ADB15841.1"/>
    </source>
</evidence>